<feature type="domain" description="PA14" evidence="12">
    <location>
        <begin position="1"/>
        <end position="127"/>
    </location>
</feature>
<evidence type="ECO:0000313" key="13">
    <source>
        <dbReference type="EMBL" id="KAL2833589.1"/>
    </source>
</evidence>
<evidence type="ECO:0000256" key="11">
    <source>
        <dbReference type="ARBA" id="ARBA00041809"/>
    </source>
</evidence>
<dbReference type="PROSITE" id="PS51820">
    <property type="entry name" value="PA14"/>
    <property type="match status" value="1"/>
</dbReference>
<comment type="similarity">
    <text evidence="2">Belongs to the glycosyl hydrolase 3 family.</text>
</comment>
<evidence type="ECO:0000256" key="8">
    <source>
        <dbReference type="ARBA" id="ARBA00039569"/>
    </source>
</evidence>
<dbReference type="InterPro" id="IPR037524">
    <property type="entry name" value="PA14/GLEYA"/>
</dbReference>
<dbReference type="PANTHER" id="PTHR42715">
    <property type="entry name" value="BETA-GLUCOSIDASE"/>
    <property type="match status" value="1"/>
</dbReference>
<proteinExistence type="inferred from homology"/>
<dbReference type="InterPro" id="IPR036881">
    <property type="entry name" value="Glyco_hydro_3_C_sf"/>
</dbReference>
<dbReference type="Gene3D" id="3.20.20.300">
    <property type="entry name" value="Glycoside hydrolase, family 3, N-terminal domain"/>
    <property type="match status" value="1"/>
</dbReference>
<keyword evidence="5" id="KW-0119">Carbohydrate metabolism</keyword>
<sequence>MHFMDSLPDTLPEVWFARIRTSLRPDRSLKYRFGLSGAGKFKLFIDEKEAIDLWTSHPPKTDSTSCFSAFTMERFADLDIQKDQAYNLEVHLVNEELEDLVGAAPASGVRLGGFEIVDEDETIAQAVELARNINVPIILTGLSGDYEYEGTDRKTLGLPGRVDELIERVIEANPNAVIITEAGTAIAMPWADKAKTVIHGWLGGQETGHGLVDVLFGDVNPSGRLPLTFARRLEDVPAFFNFAKSDHDIVYGEGVFIGHRYYEKVDRPPQFYFGHGLSYTKFEYSGLVVPPVFESDPAHAMTITVDLKNVGSVSGAEVVQVYLRDVESSVQRPARELKAFTKMNLAAGVSQKISVGLDKYAISFWDQAASKWLAEAGFFDVILATSSDPAAEVARGRFELQKSFSWTGL</sequence>
<evidence type="ECO:0000256" key="7">
    <source>
        <dbReference type="ARBA" id="ARBA00023326"/>
    </source>
</evidence>
<keyword evidence="6" id="KW-0326">Glycosidase</keyword>
<dbReference type="Gene3D" id="2.60.120.260">
    <property type="entry name" value="Galactose-binding domain-like"/>
    <property type="match status" value="1"/>
</dbReference>
<dbReference type="SUPFAM" id="SSF52279">
    <property type="entry name" value="Beta-D-glucan exohydrolase, C-terminal domain"/>
    <property type="match status" value="1"/>
</dbReference>
<dbReference type="InterPro" id="IPR013783">
    <property type="entry name" value="Ig-like_fold"/>
</dbReference>
<dbReference type="Proteomes" id="UP001610446">
    <property type="component" value="Unassembled WGS sequence"/>
</dbReference>
<keyword evidence="14" id="KW-1185">Reference proteome</keyword>
<dbReference type="InterPro" id="IPR011658">
    <property type="entry name" value="PA14_dom"/>
</dbReference>
<accession>A0ABR4J0M2</accession>
<keyword evidence="4 13" id="KW-0378">Hydrolase</keyword>
<dbReference type="EMBL" id="JBFXLU010000239">
    <property type="protein sequence ID" value="KAL2833589.1"/>
    <property type="molecule type" value="Genomic_DNA"/>
</dbReference>
<dbReference type="Pfam" id="PF01915">
    <property type="entry name" value="Glyco_hydro_3_C"/>
    <property type="match status" value="1"/>
</dbReference>
<evidence type="ECO:0000259" key="12">
    <source>
        <dbReference type="PROSITE" id="PS51820"/>
    </source>
</evidence>
<protein>
    <recommendedName>
        <fullName evidence="8">Probable beta-glucosidase I</fullName>
        <ecNumber evidence="3">3.2.1.21</ecNumber>
    </recommendedName>
    <alternativeName>
        <fullName evidence="9">Beta-D-glucoside glucohydrolase I</fullName>
    </alternativeName>
    <alternativeName>
        <fullName evidence="10">Cellobiase I</fullName>
    </alternativeName>
    <alternativeName>
        <fullName evidence="11">Gentiobiase I</fullName>
    </alternativeName>
</protein>
<comment type="caution">
    <text evidence="13">The sequence shown here is derived from an EMBL/GenBank/DDBJ whole genome shotgun (WGS) entry which is preliminary data.</text>
</comment>
<dbReference type="InterPro" id="IPR026891">
    <property type="entry name" value="Fn3-like"/>
</dbReference>
<dbReference type="GO" id="GO:0016787">
    <property type="term" value="F:hydrolase activity"/>
    <property type="evidence" value="ECO:0007669"/>
    <property type="project" value="UniProtKB-KW"/>
</dbReference>
<evidence type="ECO:0000256" key="2">
    <source>
        <dbReference type="ARBA" id="ARBA00005336"/>
    </source>
</evidence>
<evidence type="ECO:0000256" key="5">
    <source>
        <dbReference type="ARBA" id="ARBA00023277"/>
    </source>
</evidence>
<dbReference type="InterPro" id="IPR050288">
    <property type="entry name" value="Cellulose_deg_GH3"/>
</dbReference>
<evidence type="ECO:0000256" key="9">
    <source>
        <dbReference type="ARBA" id="ARBA00041279"/>
    </source>
</evidence>
<evidence type="ECO:0000256" key="3">
    <source>
        <dbReference type="ARBA" id="ARBA00012744"/>
    </source>
</evidence>
<dbReference type="Pfam" id="PF07691">
    <property type="entry name" value="PA14"/>
    <property type="match status" value="1"/>
</dbReference>
<dbReference type="SMART" id="SM01217">
    <property type="entry name" value="Fn3_like"/>
    <property type="match status" value="1"/>
</dbReference>
<evidence type="ECO:0000256" key="1">
    <source>
        <dbReference type="ARBA" id="ARBA00000448"/>
    </source>
</evidence>
<dbReference type="Pfam" id="PF14310">
    <property type="entry name" value="Fn3-like"/>
    <property type="match status" value="1"/>
</dbReference>
<dbReference type="EC" id="3.2.1.21" evidence="3"/>
<evidence type="ECO:0000256" key="10">
    <source>
        <dbReference type="ARBA" id="ARBA00041603"/>
    </source>
</evidence>
<keyword evidence="7" id="KW-0624">Polysaccharide degradation</keyword>
<dbReference type="PANTHER" id="PTHR42715:SF27">
    <property type="entry name" value="BETA-GLUCOSIDASE-RELATED"/>
    <property type="match status" value="1"/>
</dbReference>
<gene>
    <name evidence="13" type="ORF">BJY01DRAFT_225064</name>
</gene>
<dbReference type="Gene3D" id="2.60.40.10">
    <property type="entry name" value="Immunoglobulins"/>
    <property type="match status" value="1"/>
</dbReference>
<evidence type="ECO:0000256" key="4">
    <source>
        <dbReference type="ARBA" id="ARBA00022801"/>
    </source>
</evidence>
<dbReference type="Gene3D" id="3.40.50.1700">
    <property type="entry name" value="Glycoside hydrolase family 3 C-terminal domain"/>
    <property type="match status" value="1"/>
</dbReference>
<comment type="catalytic activity">
    <reaction evidence="1">
        <text>Hydrolysis of terminal, non-reducing beta-D-glucosyl residues with release of beta-D-glucose.</text>
        <dbReference type="EC" id="3.2.1.21"/>
    </reaction>
</comment>
<reference evidence="13 14" key="1">
    <citation type="submission" date="2024-07" db="EMBL/GenBank/DDBJ databases">
        <title>Section-level genome sequencing and comparative genomics of Aspergillus sections Usti and Cavernicolus.</title>
        <authorList>
            <consortium name="Lawrence Berkeley National Laboratory"/>
            <person name="Nybo J.L."/>
            <person name="Vesth T.C."/>
            <person name="Theobald S."/>
            <person name="Frisvad J.C."/>
            <person name="Larsen T.O."/>
            <person name="Kjaerboelling I."/>
            <person name="Rothschild-Mancinelli K."/>
            <person name="Lyhne E.K."/>
            <person name="Kogle M.E."/>
            <person name="Barry K."/>
            <person name="Clum A."/>
            <person name="Na H."/>
            <person name="Ledsgaard L."/>
            <person name="Lin J."/>
            <person name="Lipzen A."/>
            <person name="Kuo A."/>
            <person name="Riley R."/>
            <person name="Mondo S."/>
            <person name="Labutti K."/>
            <person name="Haridas S."/>
            <person name="Pangalinan J."/>
            <person name="Salamov A.A."/>
            <person name="Simmons B.A."/>
            <person name="Magnuson J.K."/>
            <person name="Chen J."/>
            <person name="Drula E."/>
            <person name="Henrissat B."/>
            <person name="Wiebenga A."/>
            <person name="Lubbers R.J."/>
            <person name="Gomes A.C."/>
            <person name="Makela M.R."/>
            <person name="Stajich J."/>
            <person name="Grigoriev I.V."/>
            <person name="Mortensen U.H."/>
            <person name="De Vries R.P."/>
            <person name="Baker S.E."/>
            <person name="Andersen M.R."/>
        </authorList>
    </citation>
    <scope>NUCLEOTIDE SEQUENCE [LARGE SCALE GENOMIC DNA]</scope>
    <source>
        <strain evidence="13 14">CBS 123904</strain>
    </source>
</reference>
<dbReference type="InterPro" id="IPR002772">
    <property type="entry name" value="Glyco_hydro_3_C"/>
</dbReference>
<organism evidence="13 14">
    <name type="scientific">Aspergillus pseudoustus</name>
    <dbReference type="NCBI Taxonomy" id="1810923"/>
    <lineage>
        <taxon>Eukaryota</taxon>
        <taxon>Fungi</taxon>
        <taxon>Dikarya</taxon>
        <taxon>Ascomycota</taxon>
        <taxon>Pezizomycotina</taxon>
        <taxon>Eurotiomycetes</taxon>
        <taxon>Eurotiomycetidae</taxon>
        <taxon>Eurotiales</taxon>
        <taxon>Aspergillaceae</taxon>
        <taxon>Aspergillus</taxon>
        <taxon>Aspergillus subgen. Nidulantes</taxon>
    </lineage>
</organism>
<evidence type="ECO:0000313" key="14">
    <source>
        <dbReference type="Proteomes" id="UP001610446"/>
    </source>
</evidence>
<name>A0ABR4J0M2_9EURO</name>
<dbReference type="InterPro" id="IPR036962">
    <property type="entry name" value="Glyco_hydro_3_N_sf"/>
</dbReference>
<evidence type="ECO:0000256" key="6">
    <source>
        <dbReference type="ARBA" id="ARBA00023295"/>
    </source>
</evidence>